<dbReference type="Gene3D" id="1.25.40.20">
    <property type="entry name" value="Ankyrin repeat-containing domain"/>
    <property type="match status" value="1"/>
</dbReference>
<dbReference type="PROSITE" id="PS50088">
    <property type="entry name" value="ANK_REPEAT"/>
    <property type="match status" value="1"/>
</dbReference>
<dbReference type="OrthoDB" id="3727087at2"/>
<dbReference type="SUPFAM" id="SSF48403">
    <property type="entry name" value="Ankyrin repeat"/>
    <property type="match status" value="1"/>
</dbReference>
<sequence length="219" mass="23964">MEHELPDLVNTLADLDRICAEAPEGDRASLLVARDVLVDRDVQMAYELARAGDWRTVQEAWGRHEMFARECAHHVKPRSGWSFLHQAAFWGREAACRELIRWGADIHLTDKDGMAPSQVATARGHGGLAALLDRAGENARHLWTPPPDSSMLPSSNAFSQGTAWTPPHDDRVCYGGGVAVITASVPVWVDDFRRVIVGWHGTTTPPLGMDGQSMIPGVG</sequence>
<dbReference type="RefSeq" id="WP_126464305.1">
    <property type="nucleotide sequence ID" value="NZ_LR134442.1"/>
</dbReference>
<accession>A0A383S6Q5</accession>
<keyword evidence="2" id="KW-1185">Reference proteome</keyword>
<reference evidence="2" key="1">
    <citation type="submission" date="2018-08" db="EMBL/GenBank/DDBJ databases">
        <authorList>
            <person name="Hornung B."/>
        </authorList>
    </citation>
    <scope>NUCLEOTIDE SEQUENCE [LARGE SCALE GENOMIC DNA]</scope>
</reference>
<dbReference type="AlphaFoldDB" id="A0A383S6Q5"/>
<protein>
    <submittedName>
        <fullName evidence="1">ANK</fullName>
    </submittedName>
</protein>
<evidence type="ECO:0000313" key="1">
    <source>
        <dbReference type="EMBL" id="SYZ33668.1"/>
    </source>
</evidence>
<organism evidence="1 2">
    <name type="scientific">Propionibacterium australiense</name>
    <dbReference type="NCBI Taxonomy" id="119981"/>
    <lineage>
        <taxon>Bacteria</taxon>
        <taxon>Bacillati</taxon>
        <taxon>Actinomycetota</taxon>
        <taxon>Actinomycetes</taxon>
        <taxon>Propionibacteriales</taxon>
        <taxon>Propionibacteriaceae</taxon>
        <taxon>Propionibacterium</taxon>
    </lineage>
</organism>
<dbReference type="InterPro" id="IPR002110">
    <property type="entry name" value="Ankyrin_rpt"/>
</dbReference>
<gene>
    <name evidence="1" type="ORF">PROPAUS_1588</name>
</gene>
<evidence type="ECO:0000313" key="2">
    <source>
        <dbReference type="Proteomes" id="UP000263928"/>
    </source>
</evidence>
<dbReference type="PROSITE" id="PS50297">
    <property type="entry name" value="ANK_REP_REGION"/>
    <property type="match status" value="1"/>
</dbReference>
<dbReference type="EMBL" id="UNQJ01000011">
    <property type="protein sequence ID" value="SYZ33668.1"/>
    <property type="molecule type" value="Genomic_DNA"/>
</dbReference>
<proteinExistence type="predicted"/>
<dbReference type="InterPro" id="IPR036770">
    <property type="entry name" value="Ankyrin_rpt-contain_sf"/>
</dbReference>
<name>A0A383S6Q5_9ACTN</name>
<dbReference type="Proteomes" id="UP000263928">
    <property type="component" value="Unassembled WGS sequence"/>
</dbReference>